<protein>
    <recommendedName>
        <fullName evidence="5">MYND-type domain-containing protein</fullName>
    </recommendedName>
</protein>
<dbReference type="OrthoDB" id="4851849at2759"/>
<reference evidence="7" key="1">
    <citation type="journal article" date="2023" name="Commun. Biol.">
        <title>Genome analysis of Parmales, the sister group of diatoms, reveals the evolutionary specialization of diatoms from phago-mixotrophs to photoautotrophs.</title>
        <authorList>
            <person name="Ban H."/>
            <person name="Sato S."/>
            <person name="Yoshikawa S."/>
            <person name="Yamada K."/>
            <person name="Nakamura Y."/>
            <person name="Ichinomiya M."/>
            <person name="Sato N."/>
            <person name="Blanc-Mathieu R."/>
            <person name="Endo H."/>
            <person name="Kuwata A."/>
            <person name="Ogata H."/>
        </authorList>
    </citation>
    <scope>NUCLEOTIDE SEQUENCE [LARGE SCALE GENOMIC DNA]</scope>
    <source>
        <strain evidence="7">NIES 3700</strain>
    </source>
</reference>
<dbReference type="AlphaFoldDB" id="A0A9W7FLS9"/>
<keyword evidence="2 4" id="KW-0863">Zinc-finger</keyword>
<organism evidence="6 7">
    <name type="scientific">Triparma laevis f. longispina</name>
    <dbReference type="NCBI Taxonomy" id="1714387"/>
    <lineage>
        <taxon>Eukaryota</taxon>
        <taxon>Sar</taxon>
        <taxon>Stramenopiles</taxon>
        <taxon>Ochrophyta</taxon>
        <taxon>Bolidophyceae</taxon>
        <taxon>Parmales</taxon>
        <taxon>Triparmaceae</taxon>
        <taxon>Triparma</taxon>
    </lineage>
</organism>
<accession>A0A9W7FLS9</accession>
<evidence type="ECO:0000256" key="3">
    <source>
        <dbReference type="ARBA" id="ARBA00022833"/>
    </source>
</evidence>
<dbReference type="Gene3D" id="6.10.140.2220">
    <property type="match status" value="1"/>
</dbReference>
<gene>
    <name evidence="6" type="ORF">TrLO_g4892</name>
</gene>
<dbReference type="EMBL" id="BRXW01000214">
    <property type="protein sequence ID" value="GMI14518.1"/>
    <property type="molecule type" value="Genomic_DNA"/>
</dbReference>
<keyword evidence="1" id="KW-0479">Metal-binding</keyword>
<keyword evidence="7" id="KW-1185">Reference proteome</keyword>
<evidence type="ECO:0000313" key="7">
    <source>
        <dbReference type="Proteomes" id="UP001165122"/>
    </source>
</evidence>
<evidence type="ECO:0000256" key="4">
    <source>
        <dbReference type="PROSITE-ProRule" id="PRU00134"/>
    </source>
</evidence>
<dbReference type="SUPFAM" id="SSF144232">
    <property type="entry name" value="HIT/MYND zinc finger-like"/>
    <property type="match status" value="1"/>
</dbReference>
<evidence type="ECO:0000259" key="5">
    <source>
        <dbReference type="PROSITE" id="PS50865"/>
    </source>
</evidence>
<keyword evidence="3" id="KW-0862">Zinc</keyword>
<dbReference type="Pfam" id="PF01753">
    <property type="entry name" value="zf-MYND"/>
    <property type="match status" value="1"/>
</dbReference>
<comment type="caution">
    <text evidence="6">The sequence shown here is derived from an EMBL/GenBank/DDBJ whole genome shotgun (WGS) entry which is preliminary data.</text>
</comment>
<feature type="domain" description="MYND-type" evidence="5">
    <location>
        <begin position="17"/>
        <end position="58"/>
    </location>
</feature>
<evidence type="ECO:0000256" key="2">
    <source>
        <dbReference type="ARBA" id="ARBA00022771"/>
    </source>
</evidence>
<sequence length="144" mass="15996">MKTSQSLSNPAAAAKPSHVCGLPECTYPAPLQCSRYKETHYCSKEHQTAHWKRHKKICVAPEKKPAPPAPLLLKALIFSPFTFRSVHVSLCRRMGFLWNSVPRIDGSRFKDLETFGFGGIETSSLDGVADFRSVAEIDGCFDVL</sequence>
<dbReference type="PROSITE" id="PS50865">
    <property type="entry name" value="ZF_MYND_2"/>
    <property type="match status" value="1"/>
</dbReference>
<dbReference type="GO" id="GO:0008270">
    <property type="term" value="F:zinc ion binding"/>
    <property type="evidence" value="ECO:0007669"/>
    <property type="project" value="UniProtKB-KW"/>
</dbReference>
<evidence type="ECO:0000256" key="1">
    <source>
        <dbReference type="ARBA" id="ARBA00022723"/>
    </source>
</evidence>
<proteinExistence type="predicted"/>
<evidence type="ECO:0000313" key="6">
    <source>
        <dbReference type="EMBL" id="GMI14518.1"/>
    </source>
</evidence>
<name>A0A9W7FLS9_9STRA</name>
<dbReference type="Proteomes" id="UP001165122">
    <property type="component" value="Unassembled WGS sequence"/>
</dbReference>
<dbReference type="InterPro" id="IPR002893">
    <property type="entry name" value="Znf_MYND"/>
</dbReference>